<evidence type="ECO:0000313" key="4">
    <source>
        <dbReference type="EMBL" id="KFD72997.1"/>
    </source>
</evidence>
<dbReference type="FunFam" id="3.30.700.20:FF:000001">
    <property type="entry name" value="AMME syndrome candidate gene 1"/>
    <property type="match status" value="1"/>
</dbReference>
<evidence type="ECO:0000259" key="2">
    <source>
        <dbReference type="PROSITE" id="PS51112"/>
    </source>
</evidence>
<feature type="region of interest" description="Disordered" evidence="1">
    <location>
        <begin position="325"/>
        <end position="378"/>
    </location>
</feature>
<feature type="compositionally biased region" description="Polar residues" evidence="1">
    <location>
        <begin position="335"/>
        <end position="364"/>
    </location>
</feature>
<gene>
    <name evidence="3" type="ORF">M513_00130</name>
    <name evidence="4" type="ORF">M514_00130</name>
</gene>
<dbReference type="Gene3D" id="3.30.700.20">
    <property type="entry name" value="Hypothetical protein ph0010, domain 1"/>
    <property type="match status" value="1"/>
</dbReference>
<sequence length="378" mass="42329">MATGCCGAKKQKLNNTPSLDCFDTSAASASSNGSMGDGLCDRPRRQHNSLFPTVNNRLKRENCTERVVSKEMVLFCFDVLYHHLKGFEPPKQPLFVNREFPLFVTWEVGKDKKLRGCIGTFTSTSLHQGLREYALASAFKDSRFDPIGWDEFNRLHCSVSLLMNFEVADDYMDWEIGVHGIRIEFHNDRGSKKAATYLPEVAVEQGWDHIQTIDSLLRKGGYKGHITPEFRSGVCLIRFQSEKMTVSYSEYVSLRQCRGGEVFNPAENHVSSSLPGMVTLDSMTSQQIYSVKTDKQAQAIYVGGCITSSQRSCYEVNDRNYIGSRSGTRYFPNDQGYSSVSNKPYASAQQQKPTLPAKSESSNGYLPISNHPSVPPTL</sequence>
<dbReference type="PROSITE" id="PS51112">
    <property type="entry name" value="AMMECR1"/>
    <property type="match status" value="1"/>
</dbReference>
<dbReference type="EMBL" id="KL367475">
    <property type="protein sequence ID" value="KFD72997.1"/>
    <property type="molecule type" value="Genomic_DNA"/>
</dbReference>
<feature type="domain" description="AMMECR1" evidence="2">
    <location>
        <begin position="61"/>
        <end position="255"/>
    </location>
</feature>
<dbReference type="PANTHER" id="PTHR13016:SF0">
    <property type="entry name" value="AMME SYNDROME CANDIDATE GENE 1 PROTEIN"/>
    <property type="match status" value="1"/>
</dbReference>
<accession>A0A085NU51</accession>
<dbReference type="Pfam" id="PF01871">
    <property type="entry name" value="AMMECR1"/>
    <property type="match status" value="1"/>
</dbReference>
<evidence type="ECO:0000313" key="3">
    <source>
        <dbReference type="EMBL" id="KFD58967.1"/>
    </source>
</evidence>
<name>A0A085NU51_9BILA</name>
<dbReference type="InterPro" id="IPR027485">
    <property type="entry name" value="AMMECR1_N"/>
</dbReference>
<dbReference type="InterPro" id="IPR036071">
    <property type="entry name" value="AMMECR1_dom_sf"/>
</dbReference>
<dbReference type="Proteomes" id="UP000030758">
    <property type="component" value="Unassembled WGS sequence"/>
</dbReference>
<dbReference type="SUPFAM" id="SSF143447">
    <property type="entry name" value="AMMECR1-like"/>
    <property type="match status" value="1"/>
</dbReference>
<dbReference type="PANTHER" id="PTHR13016">
    <property type="entry name" value="AMMECR1 HOMOLOG"/>
    <property type="match status" value="1"/>
</dbReference>
<dbReference type="AlphaFoldDB" id="A0A085NU51"/>
<dbReference type="InterPro" id="IPR002733">
    <property type="entry name" value="AMMECR1_domain"/>
</dbReference>
<organism evidence="4">
    <name type="scientific">Trichuris suis</name>
    <name type="common">pig whipworm</name>
    <dbReference type="NCBI Taxonomy" id="68888"/>
    <lineage>
        <taxon>Eukaryota</taxon>
        <taxon>Metazoa</taxon>
        <taxon>Ecdysozoa</taxon>
        <taxon>Nematoda</taxon>
        <taxon>Enoplea</taxon>
        <taxon>Dorylaimia</taxon>
        <taxon>Trichinellida</taxon>
        <taxon>Trichuridae</taxon>
        <taxon>Trichuris</taxon>
    </lineage>
</organism>
<keyword evidence="5" id="KW-1185">Reference proteome</keyword>
<dbReference type="EMBL" id="KL363182">
    <property type="protein sequence ID" value="KFD58967.1"/>
    <property type="molecule type" value="Genomic_DNA"/>
</dbReference>
<proteinExistence type="predicted"/>
<reference evidence="4 5" key="1">
    <citation type="journal article" date="2014" name="Nat. Genet.">
        <title>Genome and transcriptome of the porcine whipworm Trichuris suis.</title>
        <authorList>
            <person name="Jex A.R."/>
            <person name="Nejsum P."/>
            <person name="Schwarz E.M."/>
            <person name="Hu L."/>
            <person name="Young N.D."/>
            <person name="Hall R.S."/>
            <person name="Korhonen P.K."/>
            <person name="Liao S."/>
            <person name="Thamsborg S."/>
            <person name="Xia J."/>
            <person name="Xu P."/>
            <person name="Wang S."/>
            <person name="Scheerlinck J.P."/>
            <person name="Hofmann A."/>
            <person name="Sternberg P.W."/>
            <person name="Wang J."/>
            <person name="Gasser R.B."/>
        </authorList>
    </citation>
    <scope>NUCLEOTIDE SEQUENCE [LARGE SCALE GENOMIC DNA]</scope>
    <source>
        <strain evidence="4">DCEP-RM93F</strain>
        <strain evidence="3">DCEP-RM93M</strain>
    </source>
</reference>
<evidence type="ECO:0000256" key="1">
    <source>
        <dbReference type="SAM" id="MobiDB-lite"/>
    </source>
</evidence>
<dbReference type="Proteomes" id="UP000030764">
    <property type="component" value="Unassembled WGS sequence"/>
</dbReference>
<dbReference type="InterPro" id="IPR023473">
    <property type="entry name" value="AMMECR1"/>
</dbReference>
<dbReference type="OrthoDB" id="24630at2759"/>
<evidence type="ECO:0000313" key="5">
    <source>
        <dbReference type="Proteomes" id="UP000030764"/>
    </source>
</evidence>
<protein>
    <recommendedName>
        <fullName evidence="2">AMMECR1 domain-containing protein</fullName>
    </recommendedName>
</protein>
<dbReference type="NCBIfam" id="TIGR00296">
    <property type="entry name" value="TIGR00296 family protein"/>
    <property type="match status" value="1"/>
</dbReference>